<dbReference type="AlphaFoldDB" id="A0A939G2Y7"/>
<protein>
    <submittedName>
        <fullName evidence="1">Uncharacterized protein</fullName>
    </submittedName>
</protein>
<reference evidence="1" key="1">
    <citation type="submission" date="2021-03" db="EMBL/GenBank/DDBJ databases">
        <title>Whole genome sequence of Jiella sp. CQZ9-1.</title>
        <authorList>
            <person name="Tuo L."/>
        </authorList>
    </citation>
    <scope>NUCLEOTIDE SEQUENCE</scope>
    <source>
        <strain evidence="1">CQZ9-1</strain>
    </source>
</reference>
<proteinExistence type="predicted"/>
<gene>
    <name evidence="1" type="ORF">J1C48_18660</name>
</gene>
<organism evidence="1 2">
    <name type="scientific">Jiella flava</name>
    <dbReference type="NCBI Taxonomy" id="2816857"/>
    <lineage>
        <taxon>Bacteria</taxon>
        <taxon>Pseudomonadati</taxon>
        <taxon>Pseudomonadota</taxon>
        <taxon>Alphaproteobacteria</taxon>
        <taxon>Hyphomicrobiales</taxon>
        <taxon>Aurantimonadaceae</taxon>
        <taxon>Jiella</taxon>
    </lineage>
</organism>
<accession>A0A939G2Y7</accession>
<comment type="caution">
    <text evidence="1">The sequence shown here is derived from an EMBL/GenBank/DDBJ whole genome shotgun (WGS) entry which is preliminary data.</text>
</comment>
<evidence type="ECO:0000313" key="2">
    <source>
        <dbReference type="Proteomes" id="UP000664122"/>
    </source>
</evidence>
<dbReference type="Proteomes" id="UP000664122">
    <property type="component" value="Unassembled WGS sequence"/>
</dbReference>
<sequence length="122" mass="13691">MNAIVEAVLGCDELDDPRWHELSMIFSTTRGGRNFGNSGYAYGDMSAWWAVALPVLTVKPAVLAYLDAVLGSVPETLCRVLLKYNRVNGRVRIEVERHNPQRWDITPGNARSMQASLRPGFW</sequence>
<dbReference type="EMBL" id="JAFMPP010000035">
    <property type="protein sequence ID" value="MBO0664588.1"/>
    <property type="molecule type" value="Genomic_DNA"/>
</dbReference>
<name>A0A939G2Y7_9HYPH</name>
<evidence type="ECO:0000313" key="1">
    <source>
        <dbReference type="EMBL" id="MBO0664588.1"/>
    </source>
</evidence>
<keyword evidence="2" id="KW-1185">Reference proteome</keyword>